<dbReference type="RefSeq" id="WP_105043403.1">
    <property type="nucleotide sequence ID" value="NZ_MQWA01000001.1"/>
</dbReference>
<sequence>MKTHPSIRKGFTLIELLTAMAITTVIIGVLIGATRMSMDAWKDSRDKARASRLAKESIELMSHDLEGIVIRSGNEYEWLSIRMDGTLASTDLGPSANAEMKNPLEFVFFSAATDRYDGAIGTATDNGGDISTVIYKLVYKDQFEGSGGMQFPVFSLYRYLINPDMTFDNYLAKPDIQSLAAAEAVTNANNFIAENVYNLTVTLIFEFNNVATGVMEQQRVPVMTSGNDFQEIRIKGNMVAKDALASPTAANIVDSNGVNVASSARLAGAELGILVLSDSGMRGLNKKQFAGDAAFAKFVKQNSHYFTKSVVMPRP</sequence>
<evidence type="ECO:0000313" key="3">
    <source>
        <dbReference type="Proteomes" id="UP000239907"/>
    </source>
</evidence>
<keyword evidence="3" id="KW-1185">Reference proteome</keyword>
<dbReference type="Pfam" id="PF07963">
    <property type="entry name" value="N_methyl"/>
    <property type="match status" value="1"/>
</dbReference>
<evidence type="ECO:0000256" key="1">
    <source>
        <dbReference type="SAM" id="Phobius"/>
    </source>
</evidence>
<keyword evidence="1" id="KW-1133">Transmembrane helix</keyword>
<dbReference type="OrthoDB" id="189587at2"/>
<dbReference type="EMBL" id="MQWA01000001">
    <property type="protein sequence ID" value="PQJ28912.1"/>
    <property type="molecule type" value="Genomic_DNA"/>
</dbReference>
<comment type="caution">
    <text evidence="2">The sequence shown here is derived from an EMBL/GenBank/DDBJ whole genome shotgun (WGS) entry which is preliminary data.</text>
</comment>
<evidence type="ECO:0008006" key="4">
    <source>
        <dbReference type="Google" id="ProtNLM"/>
    </source>
</evidence>
<feature type="transmembrane region" description="Helical" evidence="1">
    <location>
        <begin position="12"/>
        <end position="33"/>
    </location>
</feature>
<keyword evidence="1" id="KW-0472">Membrane</keyword>
<organism evidence="2 3">
    <name type="scientific">Rubritalea profundi</name>
    <dbReference type="NCBI Taxonomy" id="1658618"/>
    <lineage>
        <taxon>Bacteria</taxon>
        <taxon>Pseudomonadati</taxon>
        <taxon>Verrucomicrobiota</taxon>
        <taxon>Verrucomicrobiia</taxon>
        <taxon>Verrucomicrobiales</taxon>
        <taxon>Rubritaleaceae</taxon>
        <taxon>Rubritalea</taxon>
    </lineage>
</organism>
<dbReference type="PROSITE" id="PS00409">
    <property type="entry name" value="PROKAR_NTER_METHYL"/>
    <property type="match status" value="1"/>
</dbReference>
<reference evidence="2 3" key="1">
    <citation type="submission" date="2016-12" db="EMBL/GenBank/DDBJ databases">
        <title>Study of bacterial adaptation to deep sea.</title>
        <authorList>
            <person name="Song J."/>
            <person name="Yoshizawa S."/>
            <person name="Kogure K."/>
        </authorList>
    </citation>
    <scope>NUCLEOTIDE SEQUENCE [LARGE SCALE GENOMIC DNA]</scope>
    <source>
        <strain evidence="2 3">SAORIC-165</strain>
    </source>
</reference>
<gene>
    <name evidence="2" type="ORF">BSZ32_10710</name>
</gene>
<dbReference type="InterPro" id="IPR012902">
    <property type="entry name" value="N_methyl_site"/>
</dbReference>
<proteinExistence type="predicted"/>
<protein>
    <recommendedName>
        <fullName evidence="4">Prepilin-type N-terminal cleavage/methylation domain-containing protein</fullName>
    </recommendedName>
</protein>
<dbReference type="AlphaFoldDB" id="A0A2S7U3L7"/>
<evidence type="ECO:0000313" key="2">
    <source>
        <dbReference type="EMBL" id="PQJ28912.1"/>
    </source>
</evidence>
<dbReference type="Proteomes" id="UP000239907">
    <property type="component" value="Unassembled WGS sequence"/>
</dbReference>
<accession>A0A2S7U3L7</accession>
<name>A0A2S7U3L7_9BACT</name>
<keyword evidence="1" id="KW-0812">Transmembrane</keyword>
<dbReference type="NCBIfam" id="TIGR02532">
    <property type="entry name" value="IV_pilin_GFxxxE"/>
    <property type="match status" value="1"/>
</dbReference>